<sequence length="340" mass="38156">MPNDRKYVNQLASGEAVDQVFLVRDKDLRTTRKGDFYIVCTLCDRTGGITARMWQATESIYQGIPKGGFVQVRGRVEDYRGTLQMIVEGCRPVPAEKVDLSEYLLTTERDVDEMWNELLEFLRPIKDKPLKLLLRKFVQDRELVAAVKRAPAAMEMHHPFIGGLVEHTLNLARCAEALLKLYPELNADLVRAGVFLHDLGKSAEMSATTNIQYTDRGQLVGHITIAAIWVQQKADAVAAETGEAFPPATLNLLQHIILSHHGVYEYGSPKLPAVPESFFIHYLDNLDAKMWMTANAIKNDPDPASRFTGYVRALETRIYKHSLGEEATADPADDTGKLFK</sequence>
<dbReference type="Gene3D" id="1.10.3210.10">
    <property type="entry name" value="Hypothetical protein af1432"/>
    <property type="match status" value="1"/>
</dbReference>
<dbReference type="Gene3D" id="2.40.50.140">
    <property type="entry name" value="Nucleic acid-binding proteins"/>
    <property type="match status" value="1"/>
</dbReference>
<organism evidence="4">
    <name type="scientific">marine sediment metagenome</name>
    <dbReference type="NCBI Taxonomy" id="412755"/>
    <lineage>
        <taxon>unclassified sequences</taxon>
        <taxon>metagenomes</taxon>
        <taxon>ecological metagenomes</taxon>
    </lineage>
</organism>
<feature type="domain" description="HD" evidence="3">
    <location>
        <begin position="165"/>
        <end position="288"/>
    </location>
</feature>
<evidence type="ECO:0000313" key="4">
    <source>
        <dbReference type="EMBL" id="KKL87279.1"/>
    </source>
</evidence>
<gene>
    <name evidence="4" type="ORF">LCGC14_1936310</name>
</gene>
<evidence type="ECO:0008006" key="5">
    <source>
        <dbReference type="Google" id="ProtNLM"/>
    </source>
</evidence>
<dbReference type="SUPFAM" id="SSF50249">
    <property type="entry name" value="Nucleic acid-binding proteins"/>
    <property type="match status" value="1"/>
</dbReference>
<proteinExistence type="predicted"/>
<dbReference type="GO" id="GO:0003676">
    <property type="term" value="F:nucleic acid binding"/>
    <property type="evidence" value="ECO:0007669"/>
    <property type="project" value="InterPro"/>
</dbReference>
<evidence type="ECO:0000259" key="2">
    <source>
        <dbReference type="Pfam" id="PF01336"/>
    </source>
</evidence>
<dbReference type="SUPFAM" id="SSF109604">
    <property type="entry name" value="HD-domain/PDEase-like"/>
    <property type="match status" value="1"/>
</dbReference>
<protein>
    <recommendedName>
        <fullName evidence="5">HD domain-containing protein</fullName>
    </recommendedName>
</protein>
<dbReference type="Pfam" id="PF01966">
    <property type="entry name" value="HD"/>
    <property type="match status" value="1"/>
</dbReference>
<name>A0A0F9FLP2_9ZZZZ</name>
<dbReference type="AlphaFoldDB" id="A0A0F9FLP2"/>
<dbReference type="PANTHER" id="PTHR37294:SF1">
    <property type="entry name" value="3'-5' EXORIBONUCLEASE YHAM"/>
    <property type="match status" value="1"/>
</dbReference>
<dbReference type="InterPro" id="IPR004365">
    <property type="entry name" value="NA-bd_OB_tRNA"/>
</dbReference>
<keyword evidence="1" id="KW-0378">Hydrolase</keyword>
<dbReference type="GO" id="GO:0031125">
    <property type="term" value="P:rRNA 3'-end processing"/>
    <property type="evidence" value="ECO:0007669"/>
    <property type="project" value="TreeGrafter"/>
</dbReference>
<evidence type="ECO:0000256" key="1">
    <source>
        <dbReference type="ARBA" id="ARBA00022801"/>
    </source>
</evidence>
<feature type="domain" description="OB" evidence="2">
    <location>
        <begin position="32"/>
        <end position="92"/>
    </location>
</feature>
<dbReference type="Pfam" id="PF01336">
    <property type="entry name" value="tRNA_anti-codon"/>
    <property type="match status" value="1"/>
</dbReference>
<dbReference type="GO" id="GO:0016787">
    <property type="term" value="F:hydrolase activity"/>
    <property type="evidence" value="ECO:0007669"/>
    <property type="project" value="UniProtKB-KW"/>
</dbReference>
<dbReference type="CDD" id="cd04492">
    <property type="entry name" value="YhaM_OBF_like"/>
    <property type="match status" value="1"/>
</dbReference>
<dbReference type="InterPro" id="IPR006674">
    <property type="entry name" value="HD_domain"/>
</dbReference>
<dbReference type="PANTHER" id="PTHR37294">
    <property type="entry name" value="3'-5' EXORIBONUCLEASE YHAM"/>
    <property type="match status" value="1"/>
</dbReference>
<dbReference type="InterPro" id="IPR050798">
    <property type="entry name" value="YhaM_exoribonuc/phosphodiest"/>
</dbReference>
<comment type="caution">
    <text evidence="4">The sequence shown here is derived from an EMBL/GenBank/DDBJ whole genome shotgun (WGS) entry which is preliminary data.</text>
</comment>
<accession>A0A0F9FLP2</accession>
<reference evidence="4" key="1">
    <citation type="journal article" date="2015" name="Nature">
        <title>Complex archaea that bridge the gap between prokaryotes and eukaryotes.</title>
        <authorList>
            <person name="Spang A."/>
            <person name="Saw J.H."/>
            <person name="Jorgensen S.L."/>
            <person name="Zaremba-Niedzwiedzka K."/>
            <person name="Martijn J."/>
            <person name="Lind A.E."/>
            <person name="van Eijk R."/>
            <person name="Schleper C."/>
            <person name="Guy L."/>
            <person name="Ettema T.J."/>
        </authorList>
    </citation>
    <scope>NUCLEOTIDE SEQUENCE</scope>
</reference>
<dbReference type="InterPro" id="IPR012340">
    <property type="entry name" value="NA-bd_OB-fold"/>
</dbReference>
<evidence type="ECO:0000259" key="3">
    <source>
        <dbReference type="Pfam" id="PF01966"/>
    </source>
</evidence>
<dbReference type="EMBL" id="LAZR01020877">
    <property type="protein sequence ID" value="KKL87279.1"/>
    <property type="molecule type" value="Genomic_DNA"/>
</dbReference>